<evidence type="ECO:0000313" key="2">
    <source>
        <dbReference type="EMBL" id="SHG18910.1"/>
    </source>
</evidence>
<dbReference type="AlphaFoldDB" id="A0A1M5HSK0"/>
<dbReference type="EMBL" id="FQVF01000017">
    <property type="protein sequence ID" value="SHG18910.1"/>
    <property type="molecule type" value="Genomic_DNA"/>
</dbReference>
<protein>
    <submittedName>
        <fullName evidence="2">Uncharacterized protein</fullName>
    </submittedName>
</protein>
<keyword evidence="1" id="KW-0812">Transmembrane</keyword>
<keyword evidence="1" id="KW-0472">Membrane</keyword>
<feature type="transmembrane region" description="Helical" evidence="1">
    <location>
        <begin position="41"/>
        <end position="61"/>
    </location>
</feature>
<gene>
    <name evidence="2" type="ORF">SAMN02745753_03430</name>
</gene>
<reference evidence="3" key="1">
    <citation type="submission" date="2016-11" db="EMBL/GenBank/DDBJ databases">
        <authorList>
            <person name="Varghese N."/>
            <person name="Submissions S."/>
        </authorList>
    </citation>
    <scope>NUCLEOTIDE SEQUENCE [LARGE SCALE GENOMIC DNA]</scope>
    <source>
        <strain evidence="3">DSM 16579</strain>
    </source>
</reference>
<accession>A0A1M5HSK0</accession>
<keyword evidence="3" id="KW-1185">Reference proteome</keyword>
<name>A0A1M5HSK0_9GAMM</name>
<dbReference type="Proteomes" id="UP000184517">
    <property type="component" value="Unassembled WGS sequence"/>
</dbReference>
<sequence length="66" mass="7662">MIRLPTNRILQLEKILKNNIQARITEKDIYISVRLQIDVKVLALLSIGIIFGLFGVVEIFIDFVRH</sequence>
<proteinExistence type="predicted"/>
<keyword evidence="1" id="KW-1133">Transmembrane helix</keyword>
<evidence type="ECO:0000313" key="3">
    <source>
        <dbReference type="Proteomes" id="UP000184517"/>
    </source>
</evidence>
<organism evidence="2 3">
    <name type="scientific">Marinomonas polaris DSM 16579</name>
    <dbReference type="NCBI Taxonomy" id="1122206"/>
    <lineage>
        <taxon>Bacteria</taxon>
        <taxon>Pseudomonadati</taxon>
        <taxon>Pseudomonadota</taxon>
        <taxon>Gammaproteobacteria</taxon>
        <taxon>Oceanospirillales</taxon>
        <taxon>Oceanospirillaceae</taxon>
        <taxon>Marinomonas</taxon>
    </lineage>
</organism>
<evidence type="ECO:0000256" key="1">
    <source>
        <dbReference type="SAM" id="Phobius"/>
    </source>
</evidence>